<organism evidence="1 2">
    <name type="scientific">Namhaeicola litoreus</name>
    <dbReference type="NCBI Taxonomy" id="1052145"/>
    <lineage>
        <taxon>Bacteria</taxon>
        <taxon>Pseudomonadati</taxon>
        <taxon>Bacteroidota</taxon>
        <taxon>Flavobacteriia</taxon>
        <taxon>Flavobacteriales</taxon>
        <taxon>Flavobacteriaceae</taxon>
        <taxon>Namhaeicola</taxon>
    </lineage>
</organism>
<dbReference type="EMBL" id="JBHTMY010000003">
    <property type="protein sequence ID" value="MFD1316189.1"/>
    <property type="molecule type" value="Genomic_DNA"/>
</dbReference>
<accession>A0ABW3Y603</accession>
<dbReference type="RefSeq" id="WP_377178999.1">
    <property type="nucleotide sequence ID" value="NZ_JBHTMY010000003.1"/>
</dbReference>
<evidence type="ECO:0000313" key="2">
    <source>
        <dbReference type="Proteomes" id="UP001597201"/>
    </source>
</evidence>
<evidence type="ECO:0000313" key="1">
    <source>
        <dbReference type="EMBL" id="MFD1316189.1"/>
    </source>
</evidence>
<protein>
    <submittedName>
        <fullName evidence="1">DcaP family trimeric outer membrane transporter</fullName>
    </submittedName>
</protein>
<keyword evidence="2" id="KW-1185">Reference proteome</keyword>
<sequence length="412" mass="47886">MRNILLIAILLFLQNGYTQDRIFTITSKDSLFDQPKYKSSIGANLKLNGYFDVFGGLNDSETFNVGNIVVLGEQDDTSSLNFDLYQSQIKWETVFLTNKGEQIIGVVEGDFWGGNGHFRLRKAYVQSGHWQIGQNWNAFGDEYLWPNIMEWEGPPSGIWLRSPHIKYSNTLRDHRWEYEISFEAPINDYNSFDDLEPQLEEVDQITPDVVIAFKRKMDFGHLRLSGILRNIRYSYEGELDNFFGYGLSFTGIHFIERNNFQFQLVAGKGITAYMTTLGGNGYDGFPNINNELEATPSIGGWGSYEHFITPRLHTNVVFGFTRFFMNEVDRFIFGQSVVSNEELVLNGDYDQLHYYGIFNFMYDVFDKRMTIGLELNYGVKQIKYDGFINQVFYDEQRSRDAMRISFGFMFFF</sequence>
<proteinExistence type="predicted"/>
<dbReference type="InterPro" id="IPR045748">
    <property type="entry name" value="DcaP"/>
</dbReference>
<comment type="caution">
    <text evidence="1">The sequence shown here is derived from an EMBL/GenBank/DDBJ whole genome shotgun (WGS) entry which is preliminary data.</text>
</comment>
<gene>
    <name evidence="1" type="ORF">ACFQ39_11230</name>
</gene>
<reference evidence="2" key="1">
    <citation type="journal article" date="2019" name="Int. J. Syst. Evol. Microbiol.">
        <title>The Global Catalogue of Microorganisms (GCM) 10K type strain sequencing project: providing services to taxonomists for standard genome sequencing and annotation.</title>
        <authorList>
            <consortium name="The Broad Institute Genomics Platform"/>
            <consortium name="The Broad Institute Genome Sequencing Center for Infectious Disease"/>
            <person name="Wu L."/>
            <person name="Ma J."/>
        </authorList>
    </citation>
    <scope>NUCLEOTIDE SEQUENCE [LARGE SCALE GENOMIC DNA]</scope>
    <source>
        <strain evidence="2">CCUG 61485</strain>
    </source>
</reference>
<dbReference type="Pfam" id="PF19577">
    <property type="entry name" value="DcaP"/>
    <property type="match status" value="1"/>
</dbReference>
<dbReference type="Proteomes" id="UP001597201">
    <property type="component" value="Unassembled WGS sequence"/>
</dbReference>
<name>A0ABW3Y603_9FLAO</name>